<dbReference type="PANTHER" id="PTHR43747">
    <property type="entry name" value="FAD-BINDING PROTEIN"/>
    <property type="match status" value="1"/>
</dbReference>
<dbReference type="Pfam" id="PF01494">
    <property type="entry name" value="FAD_binding_3"/>
    <property type="match status" value="1"/>
</dbReference>
<dbReference type="Proteomes" id="UP000824988">
    <property type="component" value="Chromosome"/>
</dbReference>
<dbReference type="AlphaFoldDB" id="A0A8D4VQI1"/>
<proteinExistence type="predicted"/>
<dbReference type="GO" id="GO:0071949">
    <property type="term" value="F:FAD binding"/>
    <property type="evidence" value="ECO:0007669"/>
    <property type="project" value="InterPro"/>
</dbReference>
<dbReference type="RefSeq" id="WP_221047219.1">
    <property type="nucleotide sequence ID" value="NZ_AP019782.1"/>
</dbReference>
<organism evidence="2 3">
    <name type="scientific">Methylogaea oryzae</name>
    <dbReference type="NCBI Taxonomy" id="1295382"/>
    <lineage>
        <taxon>Bacteria</taxon>
        <taxon>Pseudomonadati</taxon>
        <taxon>Pseudomonadota</taxon>
        <taxon>Gammaproteobacteria</taxon>
        <taxon>Methylococcales</taxon>
        <taxon>Methylococcaceae</taxon>
        <taxon>Methylogaea</taxon>
    </lineage>
</organism>
<name>A0A8D4VQI1_9GAMM</name>
<gene>
    <name evidence="2" type="ORF">MoryE10_24630</name>
</gene>
<reference evidence="2" key="1">
    <citation type="submission" date="2019-06" db="EMBL/GenBank/DDBJ databases">
        <title>Complete genome sequence of Methylogaea oryzae strain JCM16910.</title>
        <authorList>
            <person name="Asakawa S."/>
        </authorList>
    </citation>
    <scope>NUCLEOTIDE SEQUENCE</scope>
    <source>
        <strain evidence="2">E10</strain>
    </source>
</reference>
<keyword evidence="3" id="KW-1185">Reference proteome</keyword>
<dbReference type="EMBL" id="AP019782">
    <property type="protein sequence ID" value="BBL71857.1"/>
    <property type="molecule type" value="Genomic_DNA"/>
</dbReference>
<feature type="domain" description="FAD-binding" evidence="1">
    <location>
        <begin position="2"/>
        <end position="222"/>
    </location>
</feature>
<protein>
    <submittedName>
        <fullName evidence="2">FAD-dependent oxidoreductase</fullName>
    </submittedName>
</protein>
<dbReference type="KEGG" id="moz:MoryE10_24630"/>
<dbReference type="InterPro" id="IPR002938">
    <property type="entry name" value="FAD-bd"/>
</dbReference>
<dbReference type="PANTHER" id="PTHR43747:SF1">
    <property type="entry name" value="SLR1998 PROTEIN"/>
    <property type="match status" value="1"/>
</dbReference>
<evidence type="ECO:0000313" key="2">
    <source>
        <dbReference type="EMBL" id="BBL71857.1"/>
    </source>
</evidence>
<evidence type="ECO:0000313" key="3">
    <source>
        <dbReference type="Proteomes" id="UP000824988"/>
    </source>
</evidence>
<sequence>MDADVLIIGAGPSGSVAASLLKQRGRRVVILEKERFPRFSIGESLLPQCMEFLQEAGMLDAVAAEGFQHKNGAAFSCGGRRAEFDFREKFSAGPGTTYQVPRARFDHALAEAAEAGGVPIHYRHSIVAADFSVPGRARLTSVDAEGAQRDWTAAMVLDASGFGRVLPRLLDLETPSSLSPRQALFTHIEDRIAVADYDRDKILIAIHPQHHEIWYWLIPFSNGRSSLGVVAPQGFLDQRGGEPLALLRQIASEEPRLAELLADSRFDTPANRIGGYSANVKSLYGQGYALLGNAGEFLDPVFSSGVTIALKSASLAAPLVERQLQGLPVDWQVEYEQALRKGIEVFRAYVEAWYDGRFQRLIFEENQLASVKAMISSILAGYAWDEANPMTQRSAKKIEAMAEMCLPL</sequence>
<dbReference type="InterPro" id="IPR050816">
    <property type="entry name" value="Flavin-dep_Halogenase_NPB"/>
</dbReference>
<evidence type="ECO:0000259" key="1">
    <source>
        <dbReference type="Pfam" id="PF01494"/>
    </source>
</evidence>
<accession>A0A8D4VQI1</accession>